<reference evidence="3" key="1">
    <citation type="submission" date="2019-01" db="EMBL/GenBank/DDBJ databases">
        <title>Draft genome sequences of three monokaryotic isolates of the white-rot basidiomycete fungus Dichomitus squalens.</title>
        <authorList>
            <consortium name="DOE Joint Genome Institute"/>
            <person name="Lopez S.C."/>
            <person name="Andreopoulos B."/>
            <person name="Pangilinan J."/>
            <person name="Lipzen A."/>
            <person name="Riley R."/>
            <person name="Ahrendt S."/>
            <person name="Ng V."/>
            <person name="Barry K."/>
            <person name="Daum C."/>
            <person name="Grigoriev I.V."/>
            <person name="Hilden K.S."/>
            <person name="Makela M.R."/>
            <person name="de Vries R.P."/>
        </authorList>
    </citation>
    <scope>NUCLEOTIDE SEQUENCE [LARGE SCALE GENOMIC DNA]</scope>
    <source>
        <strain evidence="3">OM18370.1</strain>
    </source>
</reference>
<dbReference type="OrthoDB" id="2756498at2759"/>
<proteinExistence type="predicted"/>
<feature type="transmembrane region" description="Helical" evidence="1">
    <location>
        <begin position="15"/>
        <end position="36"/>
    </location>
</feature>
<keyword evidence="1" id="KW-0472">Membrane</keyword>
<dbReference type="EMBL" id="ML143544">
    <property type="protein sequence ID" value="TBU22381.1"/>
    <property type="molecule type" value="Genomic_DNA"/>
</dbReference>
<keyword evidence="1" id="KW-1133">Transmembrane helix</keyword>
<name>A0A4Q9M9J8_9APHY</name>
<protein>
    <recommendedName>
        <fullName evidence="2">DUF6533 domain-containing protein</fullName>
    </recommendedName>
</protein>
<evidence type="ECO:0000313" key="3">
    <source>
        <dbReference type="EMBL" id="TBU22381.1"/>
    </source>
</evidence>
<dbReference type="Proteomes" id="UP000292957">
    <property type="component" value="Unassembled WGS sequence"/>
</dbReference>
<evidence type="ECO:0000259" key="2">
    <source>
        <dbReference type="Pfam" id="PF20151"/>
    </source>
</evidence>
<dbReference type="AlphaFoldDB" id="A0A4Q9M9J8"/>
<sequence length="96" mass="11110">MADNLQSQDAIADAYYEYLGTIVSAICITLIIYDYVLTLDRERRYIWPRGLCGPSVLYYSLRYMPFSYAIVLPYFLSPPEKSIEAYRSSIPSDDED</sequence>
<gene>
    <name evidence="3" type="ORF">BD311DRAFT_676248</name>
</gene>
<organism evidence="3">
    <name type="scientific">Dichomitus squalens</name>
    <dbReference type="NCBI Taxonomy" id="114155"/>
    <lineage>
        <taxon>Eukaryota</taxon>
        <taxon>Fungi</taxon>
        <taxon>Dikarya</taxon>
        <taxon>Basidiomycota</taxon>
        <taxon>Agaricomycotina</taxon>
        <taxon>Agaricomycetes</taxon>
        <taxon>Polyporales</taxon>
        <taxon>Polyporaceae</taxon>
        <taxon>Dichomitus</taxon>
    </lineage>
</organism>
<dbReference type="InterPro" id="IPR045340">
    <property type="entry name" value="DUF6533"/>
</dbReference>
<feature type="domain" description="DUF6533" evidence="2">
    <location>
        <begin position="24"/>
        <end position="66"/>
    </location>
</feature>
<keyword evidence="1" id="KW-0812">Transmembrane</keyword>
<accession>A0A4Q9M9J8</accession>
<dbReference type="Pfam" id="PF20151">
    <property type="entry name" value="DUF6533"/>
    <property type="match status" value="1"/>
</dbReference>
<evidence type="ECO:0000256" key="1">
    <source>
        <dbReference type="SAM" id="Phobius"/>
    </source>
</evidence>